<organism evidence="7 8">
    <name type="scientific">Microvirgula aerodenitrificans</name>
    <dbReference type="NCBI Taxonomy" id="57480"/>
    <lineage>
        <taxon>Bacteria</taxon>
        <taxon>Pseudomonadati</taxon>
        <taxon>Pseudomonadota</taxon>
        <taxon>Betaproteobacteria</taxon>
        <taxon>Neisseriales</taxon>
        <taxon>Aquaspirillaceae</taxon>
        <taxon>Microvirgula</taxon>
    </lineage>
</organism>
<dbReference type="InterPro" id="IPR001647">
    <property type="entry name" value="HTH_TetR"/>
</dbReference>
<dbReference type="STRING" id="1122240.GCA_000620105_02591"/>
<dbReference type="PANTHER" id="PTHR30055">
    <property type="entry name" value="HTH-TYPE TRANSCRIPTIONAL REGULATOR RUTR"/>
    <property type="match status" value="1"/>
</dbReference>
<keyword evidence="3 5" id="KW-0238">DNA-binding</keyword>
<dbReference type="OrthoDB" id="5816932at2"/>
<keyword evidence="8" id="KW-1185">Reference proteome</keyword>
<keyword evidence="2" id="KW-0805">Transcription regulation</keyword>
<dbReference type="RefSeq" id="WP_028499595.1">
    <property type="nucleotide sequence ID" value="NZ_CALFSO010000053.1"/>
</dbReference>
<evidence type="ECO:0000256" key="4">
    <source>
        <dbReference type="ARBA" id="ARBA00023163"/>
    </source>
</evidence>
<accession>A0A2S0P9W2</accession>
<dbReference type="Gene3D" id="1.10.357.10">
    <property type="entry name" value="Tetracycline Repressor, domain 2"/>
    <property type="match status" value="1"/>
</dbReference>
<gene>
    <name evidence="7" type="ORF">DAI18_09030</name>
</gene>
<dbReference type="InterPro" id="IPR050109">
    <property type="entry name" value="HTH-type_TetR-like_transc_reg"/>
</dbReference>
<dbReference type="InterPro" id="IPR023772">
    <property type="entry name" value="DNA-bd_HTH_TetR-type_CS"/>
</dbReference>
<dbReference type="SUPFAM" id="SSF46689">
    <property type="entry name" value="Homeodomain-like"/>
    <property type="match status" value="1"/>
</dbReference>
<dbReference type="InterPro" id="IPR009057">
    <property type="entry name" value="Homeodomain-like_sf"/>
</dbReference>
<dbReference type="PROSITE" id="PS01081">
    <property type="entry name" value="HTH_TETR_1"/>
    <property type="match status" value="1"/>
</dbReference>
<evidence type="ECO:0000256" key="1">
    <source>
        <dbReference type="ARBA" id="ARBA00022491"/>
    </source>
</evidence>
<dbReference type="InterPro" id="IPR036271">
    <property type="entry name" value="Tet_transcr_reg_TetR-rel_C_sf"/>
</dbReference>
<dbReference type="PANTHER" id="PTHR30055:SF240">
    <property type="entry name" value="HTH-TYPE TRANSCRIPTIONAL REGULATOR ACRR"/>
    <property type="match status" value="1"/>
</dbReference>
<reference evidence="7 8" key="1">
    <citation type="submission" date="2018-04" db="EMBL/GenBank/DDBJ databases">
        <title>Denitrifier Microvirgula.</title>
        <authorList>
            <person name="Anderson E."/>
            <person name="Jang J."/>
            <person name="Ishii S."/>
        </authorList>
    </citation>
    <scope>NUCLEOTIDE SEQUENCE [LARGE SCALE GENOMIC DNA]</scope>
    <source>
        <strain evidence="7 8">BE2.4</strain>
    </source>
</reference>
<evidence type="ECO:0000256" key="2">
    <source>
        <dbReference type="ARBA" id="ARBA00023015"/>
    </source>
</evidence>
<sequence length="208" mass="23435">MRRTKEDAALTRESLLDAAERLFSEKGVSRTSLADIAGAAGVTRGAIYWHFKNKAEVFVAMHARLREPVDAVFQKLIVAGSGDPIRRVRDYYVYVLEETTRSERRRRLLDILTHKAEYVDELKPAIDDIHGVHKRVSEAIAQIFVEAKAVGVLRADVDPELAAETLRFTVHGALSIWLLWPERYPLAERAGPLIDQILNGILVKPLND</sequence>
<dbReference type="InterPro" id="IPR013572">
    <property type="entry name" value="Tscrpt_reg_MAATS_C"/>
</dbReference>
<protein>
    <submittedName>
        <fullName evidence="7">TetR family transcriptional regulator</fullName>
    </submittedName>
</protein>
<keyword evidence="4" id="KW-0804">Transcription</keyword>
<dbReference type="Proteomes" id="UP000244173">
    <property type="component" value="Chromosome"/>
</dbReference>
<proteinExistence type="predicted"/>
<feature type="DNA-binding region" description="H-T-H motif" evidence="5">
    <location>
        <begin position="32"/>
        <end position="51"/>
    </location>
</feature>
<dbReference type="SUPFAM" id="SSF48498">
    <property type="entry name" value="Tetracyclin repressor-like, C-terminal domain"/>
    <property type="match status" value="1"/>
</dbReference>
<feature type="domain" description="HTH tetR-type" evidence="6">
    <location>
        <begin position="9"/>
        <end position="69"/>
    </location>
</feature>
<evidence type="ECO:0000256" key="3">
    <source>
        <dbReference type="ARBA" id="ARBA00023125"/>
    </source>
</evidence>
<dbReference type="PRINTS" id="PR00455">
    <property type="entry name" value="HTHTETR"/>
</dbReference>
<dbReference type="AlphaFoldDB" id="A0A2S0P9W2"/>
<dbReference type="KEGG" id="maer:DAI18_09030"/>
<keyword evidence="1" id="KW-0678">Repressor</keyword>
<evidence type="ECO:0000259" key="6">
    <source>
        <dbReference type="PROSITE" id="PS50977"/>
    </source>
</evidence>
<evidence type="ECO:0000313" key="7">
    <source>
        <dbReference type="EMBL" id="AVY94168.1"/>
    </source>
</evidence>
<evidence type="ECO:0000256" key="5">
    <source>
        <dbReference type="PROSITE-ProRule" id="PRU00335"/>
    </source>
</evidence>
<dbReference type="Pfam" id="PF08361">
    <property type="entry name" value="TetR_C_2"/>
    <property type="match status" value="1"/>
</dbReference>
<dbReference type="EMBL" id="CP028519">
    <property type="protein sequence ID" value="AVY94168.1"/>
    <property type="molecule type" value="Genomic_DNA"/>
</dbReference>
<dbReference type="GO" id="GO:0000976">
    <property type="term" value="F:transcription cis-regulatory region binding"/>
    <property type="evidence" value="ECO:0007669"/>
    <property type="project" value="TreeGrafter"/>
</dbReference>
<dbReference type="Pfam" id="PF00440">
    <property type="entry name" value="TetR_N"/>
    <property type="match status" value="1"/>
</dbReference>
<name>A0A2S0P9W2_9NEIS</name>
<evidence type="ECO:0000313" key="8">
    <source>
        <dbReference type="Proteomes" id="UP000244173"/>
    </source>
</evidence>
<dbReference type="PROSITE" id="PS50977">
    <property type="entry name" value="HTH_TETR_2"/>
    <property type="match status" value="1"/>
</dbReference>
<dbReference type="GO" id="GO:0003700">
    <property type="term" value="F:DNA-binding transcription factor activity"/>
    <property type="evidence" value="ECO:0007669"/>
    <property type="project" value="TreeGrafter"/>
</dbReference>